<sequence>MKSKRKKAATCIGREKERKGETGIYSKVKTHDGLGMRNANDSQFVKGSQGLATTLKETANTSHKKT</sequence>
<dbReference type="Proteomes" id="UP000507222">
    <property type="component" value="Unassembled WGS sequence"/>
</dbReference>
<dbReference type="AlphaFoldDB" id="A0A6J5Y689"/>
<dbReference type="Proteomes" id="UP000507245">
    <property type="component" value="Unassembled WGS sequence"/>
</dbReference>
<reference evidence="2 3" key="2">
    <citation type="submission" date="2020-05" db="EMBL/GenBank/DDBJ databases">
        <authorList>
            <person name="Campoy J."/>
            <person name="Schneeberger K."/>
            <person name="Spophaly S."/>
        </authorList>
    </citation>
    <scope>NUCLEOTIDE SEQUENCE [LARGE SCALE GENOMIC DNA]</scope>
    <source>
        <strain evidence="2">PruArmRojPasFocal</strain>
    </source>
</reference>
<reference evidence="4" key="1">
    <citation type="journal article" date="2020" name="Genome Biol.">
        <title>Gamete binning: chromosome-level and haplotype-resolved genome assembly enabled by high-throughput single-cell sequencing of gamete genomes.</title>
        <authorList>
            <person name="Campoy J.A."/>
            <person name="Sun H."/>
            <person name="Goel M."/>
            <person name="Jiao W.-B."/>
            <person name="Folz-Donahue K."/>
            <person name="Wang N."/>
            <person name="Rubio M."/>
            <person name="Liu C."/>
            <person name="Kukat C."/>
            <person name="Ruiz D."/>
            <person name="Huettel B."/>
            <person name="Schneeberger K."/>
        </authorList>
    </citation>
    <scope>NUCLEOTIDE SEQUENCE [LARGE SCALE GENOMIC DNA]</scope>
    <source>
        <strain evidence="4">cv. Rojo Pasion</strain>
    </source>
</reference>
<evidence type="ECO:0000313" key="2">
    <source>
        <dbReference type="EMBL" id="CAB4319485.1"/>
    </source>
</evidence>
<protein>
    <submittedName>
        <fullName evidence="2">Uncharacterized protein</fullName>
    </submittedName>
</protein>
<accession>A0A6J5Y689</accession>
<dbReference type="EMBL" id="CAEKKB010000008">
    <property type="protein sequence ID" value="CAB4319485.1"/>
    <property type="molecule type" value="Genomic_DNA"/>
</dbReference>
<name>A0A6J5Y689_PRUAR</name>
<evidence type="ECO:0000313" key="3">
    <source>
        <dbReference type="Proteomes" id="UP000507222"/>
    </source>
</evidence>
<proteinExistence type="predicted"/>
<evidence type="ECO:0000313" key="4">
    <source>
        <dbReference type="Proteomes" id="UP000507245"/>
    </source>
</evidence>
<evidence type="ECO:0000313" key="1">
    <source>
        <dbReference type="EMBL" id="CAB4289122.1"/>
    </source>
</evidence>
<keyword evidence="4" id="KW-1185">Reference proteome</keyword>
<dbReference type="EMBL" id="CAEKDK010000008">
    <property type="protein sequence ID" value="CAB4289122.1"/>
    <property type="molecule type" value="Genomic_DNA"/>
</dbReference>
<organism evidence="2 4">
    <name type="scientific">Prunus armeniaca</name>
    <name type="common">Apricot</name>
    <name type="synonym">Armeniaca vulgaris</name>
    <dbReference type="NCBI Taxonomy" id="36596"/>
    <lineage>
        <taxon>Eukaryota</taxon>
        <taxon>Viridiplantae</taxon>
        <taxon>Streptophyta</taxon>
        <taxon>Embryophyta</taxon>
        <taxon>Tracheophyta</taxon>
        <taxon>Spermatophyta</taxon>
        <taxon>Magnoliopsida</taxon>
        <taxon>eudicotyledons</taxon>
        <taxon>Gunneridae</taxon>
        <taxon>Pentapetalae</taxon>
        <taxon>rosids</taxon>
        <taxon>fabids</taxon>
        <taxon>Rosales</taxon>
        <taxon>Rosaceae</taxon>
        <taxon>Amygdaloideae</taxon>
        <taxon>Amygdaleae</taxon>
        <taxon>Prunus</taxon>
    </lineage>
</organism>
<gene>
    <name evidence="1" type="ORF">CURHAP_LOCUS47508</name>
    <name evidence="2" type="ORF">ORAREDHAP_LOCUS46818</name>
</gene>